<dbReference type="AlphaFoldDB" id="A0A5B8RG26"/>
<evidence type="ECO:0000313" key="2">
    <source>
        <dbReference type="EMBL" id="QEA08019.1"/>
    </source>
</evidence>
<protein>
    <submittedName>
        <fullName evidence="2">Uncharacterized protein</fullName>
    </submittedName>
</protein>
<evidence type="ECO:0000256" key="1">
    <source>
        <dbReference type="SAM" id="MobiDB-lite"/>
    </source>
</evidence>
<dbReference type="EMBL" id="MN079615">
    <property type="protein sequence ID" value="QEA08019.1"/>
    <property type="molecule type" value="Genomic_DNA"/>
</dbReference>
<reference evidence="2" key="1">
    <citation type="submission" date="2019-06" db="EMBL/GenBank/DDBJ databases">
        <authorList>
            <person name="Murdoch R.W."/>
            <person name="Fathepure B."/>
        </authorList>
    </citation>
    <scope>NUCLEOTIDE SEQUENCE</scope>
</reference>
<organism evidence="2">
    <name type="scientific">uncultured organism</name>
    <dbReference type="NCBI Taxonomy" id="155900"/>
    <lineage>
        <taxon>unclassified sequences</taxon>
        <taxon>environmental samples</taxon>
    </lineage>
</organism>
<feature type="region of interest" description="Disordered" evidence="1">
    <location>
        <begin position="183"/>
        <end position="210"/>
    </location>
</feature>
<name>A0A5B8RG26_9ZZZZ</name>
<feature type="region of interest" description="Disordered" evidence="1">
    <location>
        <begin position="1"/>
        <end position="140"/>
    </location>
</feature>
<gene>
    <name evidence="2" type="ORF">KBTEX_04387</name>
</gene>
<feature type="compositionally biased region" description="Gly residues" evidence="1">
    <location>
        <begin position="88"/>
        <end position="99"/>
    </location>
</feature>
<sequence length="210" mass="22694">MDTVGPRRPRRVRPAVDQKPGARGVATPDRLPQQCRVRRGPPPLHQGQPGREGAIEAHQQRVTTLVGRRDGVALGQGQRPNDRRVGGGERIGTQPGGGDPAPLGHLDGPRRLARRRLREPHVELDPPAGVVEGDTNQRAARCDGDPELLADLADQRVGDGLAGLHLATGELPQPALVQMIRSPRDQHAAVPAADHRDGHMDRLHGRAHER</sequence>
<proteinExistence type="predicted"/>
<accession>A0A5B8RG26</accession>